<dbReference type="GO" id="GO:0000139">
    <property type="term" value="C:Golgi membrane"/>
    <property type="evidence" value="ECO:0007669"/>
    <property type="project" value="UniProtKB-SubCell"/>
</dbReference>
<feature type="domain" description="Conserved oligomeric Golgi complex subunit 2 N-terminal" evidence="9">
    <location>
        <begin position="12"/>
        <end position="81"/>
    </location>
</feature>
<accession>A0A7T8KJD6</accession>
<evidence type="ECO:0000256" key="7">
    <source>
        <dbReference type="ARBA" id="ARBA00023136"/>
    </source>
</evidence>
<comment type="similarity">
    <text evidence="2">Belongs to the COG2 family.</text>
</comment>
<proteinExistence type="inferred from homology"/>
<dbReference type="GO" id="GO:0006891">
    <property type="term" value="P:intra-Golgi vesicle-mediated transport"/>
    <property type="evidence" value="ECO:0007669"/>
    <property type="project" value="TreeGrafter"/>
</dbReference>
<protein>
    <recommendedName>
        <fullName evidence="3">Conserved oligomeric Golgi complex subunit 2</fullName>
    </recommendedName>
    <alternativeName>
        <fullName evidence="8">Component of oligomeric Golgi complex 2</fullName>
    </alternativeName>
</protein>
<name>A0A7T8KJD6_CALRO</name>
<comment type="subcellular location">
    <subcellularLocation>
        <location evidence="1">Golgi apparatus membrane</location>
        <topology evidence="1">Peripheral membrane protein</topology>
    </subcellularLocation>
</comment>
<sequence>MNDIVPLAPQDSCLTREDFLGPDFSPDAILTRQANLERLREDLGLYLKILRSAVLRLIDEDYSDFLELSSHLLGLDEKLLALTNP</sequence>
<organism evidence="10 11">
    <name type="scientific">Caligus rogercresseyi</name>
    <name type="common">Sea louse</name>
    <dbReference type="NCBI Taxonomy" id="217165"/>
    <lineage>
        <taxon>Eukaryota</taxon>
        <taxon>Metazoa</taxon>
        <taxon>Ecdysozoa</taxon>
        <taxon>Arthropoda</taxon>
        <taxon>Crustacea</taxon>
        <taxon>Multicrustacea</taxon>
        <taxon>Hexanauplia</taxon>
        <taxon>Copepoda</taxon>
        <taxon>Siphonostomatoida</taxon>
        <taxon>Caligidae</taxon>
        <taxon>Caligus</taxon>
    </lineage>
</organism>
<dbReference type="InterPro" id="IPR024602">
    <property type="entry name" value="COG_su2_N"/>
</dbReference>
<evidence type="ECO:0000313" key="10">
    <source>
        <dbReference type="EMBL" id="QQP56999.1"/>
    </source>
</evidence>
<dbReference type="OrthoDB" id="332281at2759"/>
<keyword evidence="7" id="KW-0472">Membrane</keyword>
<evidence type="ECO:0000256" key="1">
    <source>
        <dbReference type="ARBA" id="ARBA00004395"/>
    </source>
</evidence>
<dbReference type="Pfam" id="PF06148">
    <property type="entry name" value="COG2_N"/>
    <property type="match status" value="1"/>
</dbReference>
<dbReference type="GO" id="GO:0007030">
    <property type="term" value="P:Golgi organization"/>
    <property type="evidence" value="ECO:0007669"/>
    <property type="project" value="InterPro"/>
</dbReference>
<dbReference type="InterPro" id="IPR009316">
    <property type="entry name" value="COG2"/>
</dbReference>
<dbReference type="GO" id="GO:0015031">
    <property type="term" value="P:protein transport"/>
    <property type="evidence" value="ECO:0007669"/>
    <property type="project" value="UniProtKB-KW"/>
</dbReference>
<evidence type="ECO:0000259" key="9">
    <source>
        <dbReference type="Pfam" id="PF06148"/>
    </source>
</evidence>
<keyword evidence="5" id="KW-0653">Protein transport</keyword>
<keyword evidence="4" id="KW-0813">Transport</keyword>
<keyword evidence="6" id="KW-0333">Golgi apparatus</keyword>
<gene>
    <name evidence="10" type="ORF">FKW44_001847</name>
</gene>
<evidence type="ECO:0000256" key="3">
    <source>
        <dbReference type="ARBA" id="ARBA00020977"/>
    </source>
</evidence>
<dbReference type="PANTHER" id="PTHR12961">
    <property type="entry name" value="CONSERVED OLIGOMERIC GOLGI COMPLEX COMPONENT 2"/>
    <property type="match status" value="1"/>
</dbReference>
<keyword evidence="11" id="KW-1185">Reference proteome</keyword>
<dbReference type="Proteomes" id="UP000595437">
    <property type="component" value="Chromosome 1"/>
</dbReference>
<evidence type="ECO:0000256" key="4">
    <source>
        <dbReference type="ARBA" id="ARBA00022448"/>
    </source>
</evidence>
<evidence type="ECO:0000256" key="2">
    <source>
        <dbReference type="ARBA" id="ARBA00007603"/>
    </source>
</evidence>
<dbReference type="EMBL" id="CP045890">
    <property type="protein sequence ID" value="QQP56999.1"/>
    <property type="molecule type" value="Genomic_DNA"/>
</dbReference>
<evidence type="ECO:0000256" key="5">
    <source>
        <dbReference type="ARBA" id="ARBA00022927"/>
    </source>
</evidence>
<dbReference type="AlphaFoldDB" id="A0A7T8KJD6"/>
<evidence type="ECO:0000256" key="8">
    <source>
        <dbReference type="ARBA" id="ARBA00031344"/>
    </source>
</evidence>
<evidence type="ECO:0000313" key="11">
    <source>
        <dbReference type="Proteomes" id="UP000595437"/>
    </source>
</evidence>
<dbReference type="PANTHER" id="PTHR12961:SF0">
    <property type="entry name" value="CONSERVED OLIGOMERIC GOLGI COMPLEX SUBUNIT 2"/>
    <property type="match status" value="1"/>
</dbReference>
<evidence type="ECO:0000256" key="6">
    <source>
        <dbReference type="ARBA" id="ARBA00023034"/>
    </source>
</evidence>
<dbReference type="GO" id="GO:0017119">
    <property type="term" value="C:Golgi transport complex"/>
    <property type="evidence" value="ECO:0007669"/>
    <property type="project" value="TreeGrafter"/>
</dbReference>
<reference evidence="11" key="1">
    <citation type="submission" date="2021-01" db="EMBL/GenBank/DDBJ databases">
        <title>Caligus Genome Assembly.</title>
        <authorList>
            <person name="Gallardo-Escarate C."/>
        </authorList>
    </citation>
    <scope>NUCLEOTIDE SEQUENCE [LARGE SCALE GENOMIC DNA]</scope>
</reference>